<dbReference type="Gene3D" id="1.10.150.310">
    <property type="entry name" value="Tex RuvX-like domain-like"/>
    <property type="match status" value="1"/>
</dbReference>
<dbReference type="InterPro" id="IPR012337">
    <property type="entry name" value="RNaseH-like_sf"/>
</dbReference>
<dbReference type="Pfam" id="PF22706">
    <property type="entry name" value="Tex_central_region"/>
    <property type="match status" value="1"/>
</dbReference>
<dbReference type="Pfam" id="PF09371">
    <property type="entry name" value="Tex_N"/>
    <property type="match status" value="1"/>
</dbReference>
<dbReference type="Gene3D" id="2.40.50.140">
    <property type="entry name" value="Nucleic acid-binding proteins"/>
    <property type="match status" value="1"/>
</dbReference>
<organism evidence="3 4">
    <name type="scientific">Legionella cardiaca</name>
    <dbReference type="NCBI Taxonomy" id="1071983"/>
    <lineage>
        <taxon>Bacteria</taxon>
        <taxon>Pseudomonadati</taxon>
        <taxon>Pseudomonadota</taxon>
        <taxon>Gammaproteobacteria</taxon>
        <taxon>Legionellales</taxon>
        <taxon>Legionellaceae</taxon>
        <taxon>Legionella</taxon>
    </lineage>
</organism>
<dbReference type="EMBL" id="CP119078">
    <property type="protein sequence ID" value="WED43070.1"/>
    <property type="molecule type" value="Genomic_DNA"/>
</dbReference>
<dbReference type="Pfam" id="PF00575">
    <property type="entry name" value="S1"/>
    <property type="match status" value="1"/>
</dbReference>
<dbReference type="InterPro" id="IPR006641">
    <property type="entry name" value="YqgF/RNaseH-like_dom"/>
</dbReference>
<dbReference type="SUPFAM" id="SSF50249">
    <property type="entry name" value="Nucleic acid-binding proteins"/>
    <property type="match status" value="1"/>
</dbReference>
<feature type="domain" description="S1 motif" evidence="2">
    <location>
        <begin position="649"/>
        <end position="718"/>
    </location>
</feature>
<dbReference type="InterPro" id="IPR018974">
    <property type="entry name" value="Tex-like_N"/>
</dbReference>
<accession>A0ABY8AQV3</accession>
<dbReference type="SUPFAM" id="SSF53098">
    <property type="entry name" value="Ribonuclease H-like"/>
    <property type="match status" value="1"/>
</dbReference>
<dbReference type="InterPro" id="IPR050437">
    <property type="entry name" value="Ribos_protein_bS1-like"/>
</dbReference>
<dbReference type="PROSITE" id="PS50126">
    <property type="entry name" value="S1"/>
    <property type="match status" value="1"/>
</dbReference>
<feature type="compositionally biased region" description="Basic and acidic residues" evidence="1">
    <location>
        <begin position="745"/>
        <end position="761"/>
    </location>
</feature>
<dbReference type="InterPro" id="IPR023319">
    <property type="entry name" value="Tex-like_HTH_dom_sf"/>
</dbReference>
<dbReference type="InterPro" id="IPR003029">
    <property type="entry name" value="S1_domain"/>
</dbReference>
<dbReference type="SUPFAM" id="SSF47781">
    <property type="entry name" value="RuvA domain 2-like"/>
    <property type="match status" value="2"/>
</dbReference>
<evidence type="ECO:0000313" key="3">
    <source>
        <dbReference type="EMBL" id="WED43070.1"/>
    </source>
</evidence>
<keyword evidence="4" id="KW-1185">Reference proteome</keyword>
<dbReference type="Pfam" id="PF16921">
    <property type="entry name" value="Tex_YqgF"/>
    <property type="match status" value="1"/>
</dbReference>
<dbReference type="SMART" id="SM00316">
    <property type="entry name" value="S1"/>
    <property type="match status" value="1"/>
</dbReference>
<dbReference type="CDD" id="cd05685">
    <property type="entry name" value="S1_Tex"/>
    <property type="match status" value="1"/>
</dbReference>
<dbReference type="Pfam" id="PF17674">
    <property type="entry name" value="HHH_9"/>
    <property type="match status" value="1"/>
</dbReference>
<proteinExistence type="predicted"/>
<dbReference type="SUPFAM" id="SSF158832">
    <property type="entry name" value="Tex N-terminal region-like"/>
    <property type="match status" value="1"/>
</dbReference>
<dbReference type="RefSeq" id="WP_275088884.1">
    <property type="nucleotide sequence ID" value="NZ_CP119078.1"/>
</dbReference>
<feature type="region of interest" description="Disordered" evidence="1">
    <location>
        <begin position="729"/>
        <end position="761"/>
    </location>
</feature>
<dbReference type="InterPro" id="IPR010994">
    <property type="entry name" value="RuvA_2-like"/>
</dbReference>
<dbReference type="Gene3D" id="1.10.10.650">
    <property type="entry name" value="RuvA domain 2-like"/>
    <property type="match status" value="1"/>
</dbReference>
<name>A0ABY8AQV3_9GAMM</name>
<protein>
    <submittedName>
        <fullName evidence="3">Tex family protein</fullName>
    </submittedName>
</protein>
<evidence type="ECO:0000259" key="2">
    <source>
        <dbReference type="PROSITE" id="PS50126"/>
    </source>
</evidence>
<dbReference type="SMART" id="SM00732">
    <property type="entry name" value="YqgFc"/>
    <property type="match status" value="1"/>
</dbReference>
<dbReference type="InterPro" id="IPR023323">
    <property type="entry name" value="Tex-like_dom_sf"/>
</dbReference>
<dbReference type="Pfam" id="PF12836">
    <property type="entry name" value="HHH_3"/>
    <property type="match status" value="1"/>
</dbReference>
<sequence>MTQEILTAATIIAEELKVKVSQVEAAIRLLDDGATVPFIARYRKEATDGLDDTQLRQLAERLLYIRELNERRLVVLESIREQEKLTPELEKAILAADTKTRLEDLYLPYRPKRRTKAQLAKEAGLEPLALALWQDPSLVPEVHAVQFINAEAGVEDGKAALEGACQILMEKFAEDAELISELREYLWQHAVLKSVVANDKKAAGSKFSDYFDYAEPIKKIPSHRALALFRGRRESILQLSLVLPDAAEYGENRIASYFKISDKQRAADAWLLDVVRMTWKVKLFTKLELELLTRLREIADEEAINVFARNLRDLLLAAPAGQRVTIGLDPGIRTGVKVVAVDATGKLLDYTTIFPFAPQNEWHQAIAELAKLAAKYNVDLISIGNGTGSRDTERLVADMMKMYPDLKLTKIVVNEAGASVYSASELAANEFPDLDVSLRGAVSIARRVQDPLAELVKIEPKSIGVGQYQHDVNQTRLARSLDGVVEDCVNAVGVDVNTASAALLMRVSGLNETLAKNVVQYRDEHGAFQNREQLKNVVRMGEKSFQQAAGFLRIMNGNNPLDASCVHPEAYALVEKILVDQSIDIRKAIGNREVLQSVNAERYIDENYGLPTIRDVLRELEKPGRDPRPEFKTANFKEGIEDISHLEEGMILEGVVSNVTNFGAFVDIGVHQDGLVHISAMKDRFINDPHAVVKAGDIITVKVVEVDKERRRIGLSMKLGEEKGAVVHKKVGKPQAQPKKISASKKQEAKPEVKKKQDATKKTVFNTAMADALAKLKRGS</sequence>
<dbReference type="InterPro" id="IPR041692">
    <property type="entry name" value="HHH_9"/>
</dbReference>
<dbReference type="PANTHER" id="PTHR10724:SF10">
    <property type="entry name" value="S1 RNA-BINDING DOMAIN-CONTAINING PROTEIN 1"/>
    <property type="match status" value="1"/>
</dbReference>
<dbReference type="Gene3D" id="1.10.3500.10">
    <property type="entry name" value="Tex N-terminal region-like"/>
    <property type="match status" value="1"/>
</dbReference>
<dbReference type="InterPro" id="IPR032639">
    <property type="entry name" value="Tex_YqgF"/>
</dbReference>
<dbReference type="InterPro" id="IPR044146">
    <property type="entry name" value="S1_Tex"/>
</dbReference>
<dbReference type="Proteomes" id="UP001222087">
    <property type="component" value="Chromosome"/>
</dbReference>
<evidence type="ECO:0000313" key="4">
    <source>
        <dbReference type="Proteomes" id="UP001222087"/>
    </source>
</evidence>
<dbReference type="InterPro" id="IPR012340">
    <property type="entry name" value="NA-bd_OB-fold"/>
</dbReference>
<evidence type="ECO:0000256" key="1">
    <source>
        <dbReference type="SAM" id="MobiDB-lite"/>
    </source>
</evidence>
<dbReference type="Gene3D" id="3.30.420.140">
    <property type="entry name" value="YqgF/RNase H-like domain"/>
    <property type="match status" value="1"/>
</dbReference>
<dbReference type="PANTHER" id="PTHR10724">
    <property type="entry name" value="30S RIBOSOMAL PROTEIN S1"/>
    <property type="match status" value="1"/>
</dbReference>
<dbReference type="InterPro" id="IPR055179">
    <property type="entry name" value="Tex-like_central_region"/>
</dbReference>
<gene>
    <name evidence="3" type="ORF">PXX05_14405</name>
</gene>
<dbReference type="InterPro" id="IPR037027">
    <property type="entry name" value="YqgF/RNaseH-like_dom_sf"/>
</dbReference>
<reference evidence="3 4" key="1">
    <citation type="submission" date="2023-02" db="EMBL/GenBank/DDBJ databases">
        <title>Genome Sequence of L. cardiaca H63T.</title>
        <authorList>
            <person name="Lopez A.E."/>
            <person name="Cianciotto N.P."/>
        </authorList>
    </citation>
    <scope>NUCLEOTIDE SEQUENCE [LARGE SCALE GENOMIC DNA]</scope>
    <source>
        <strain evidence="3 4">H63</strain>
    </source>
</reference>